<evidence type="ECO:0000313" key="2">
    <source>
        <dbReference type="EMBL" id="CAG7650224.1"/>
    </source>
</evidence>
<evidence type="ECO:0000259" key="1">
    <source>
        <dbReference type="Pfam" id="PF13751"/>
    </source>
</evidence>
<dbReference type="InterPro" id="IPR025668">
    <property type="entry name" value="Tnp_DDE_dom"/>
</dbReference>
<dbReference type="EMBL" id="CAJVCE010000014">
    <property type="protein sequence ID" value="CAG7650224.1"/>
    <property type="molecule type" value="Genomic_DNA"/>
</dbReference>
<protein>
    <submittedName>
        <fullName evidence="2">IS1182 family transposase ISBbr1</fullName>
    </submittedName>
</protein>
<comment type="caution">
    <text evidence="2">The sequence shown here is derived from an EMBL/GenBank/DDBJ whole genome shotgun (WGS) entry which is preliminary data.</text>
</comment>
<dbReference type="Proteomes" id="UP000730618">
    <property type="component" value="Unassembled WGS sequence"/>
</dbReference>
<dbReference type="PANTHER" id="PTHR33408:SF2">
    <property type="entry name" value="TRANSPOSASE DDE DOMAIN-CONTAINING PROTEIN"/>
    <property type="match status" value="1"/>
</dbReference>
<proteinExistence type="predicted"/>
<reference evidence="2 3" key="1">
    <citation type="submission" date="2021-06" db="EMBL/GenBank/DDBJ databases">
        <authorList>
            <person name="Criscuolo A."/>
        </authorList>
    </citation>
    <scope>NUCLEOTIDE SEQUENCE [LARGE SCALE GENOMIC DNA]</scope>
    <source>
        <strain evidence="3">CIP 111802</strain>
    </source>
</reference>
<gene>
    <name evidence="2" type="ORF">PAECIP111802_04669</name>
</gene>
<evidence type="ECO:0000313" key="3">
    <source>
        <dbReference type="Proteomes" id="UP000730618"/>
    </source>
</evidence>
<organism evidence="2 3">
    <name type="scientific">Paenibacillus allorhizosphaerae</name>
    <dbReference type="NCBI Taxonomy" id="2849866"/>
    <lineage>
        <taxon>Bacteria</taxon>
        <taxon>Bacillati</taxon>
        <taxon>Bacillota</taxon>
        <taxon>Bacilli</taxon>
        <taxon>Bacillales</taxon>
        <taxon>Paenibacillaceae</taxon>
        <taxon>Paenibacillus</taxon>
    </lineage>
</organism>
<name>A0ABM8VMM9_9BACL</name>
<feature type="domain" description="Transposase DDE" evidence="1">
    <location>
        <begin position="81"/>
        <end position="205"/>
    </location>
</feature>
<keyword evidence="3" id="KW-1185">Reference proteome</keyword>
<dbReference type="Pfam" id="PF13751">
    <property type="entry name" value="DDE_Tnp_1_6"/>
    <property type="match status" value="1"/>
</dbReference>
<sequence length="216" mass="24474">MEVTPGTSDNGKQLTALLAQSKSNGVEVKEIIADTAYSGKDNLAEMKKESILPIVPLNPVVHEGGERQEGFEYNKDADFVVCPAGKHSLRKAVQGSKKSGKSRSLVYYFDVEKCKTCPLRDGCYKPEAKSKTYSIRIIAEHFQDQIEFELSDTFKERIRRRPIIEHKNAEMKRFHGMATAKYRGLFRMRIQAYLTAFVVNAKRMVKLIEQKQPALG</sequence>
<dbReference type="PANTHER" id="PTHR33408">
    <property type="entry name" value="TRANSPOSASE"/>
    <property type="match status" value="1"/>
</dbReference>
<accession>A0ABM8VMM9</accession>